<evidence type="ECO:0000256" key="2">
    <source>
        <dbReference type="ARBA" id="ARBA00022723"/>
    </source>
</evidence>
<keyword evidence="2 4" id="KW-0479">Metal-binding</keyword>
<dbReference type="PANTHER" id="PTHR10543">
    <property type="entry name" value="BETA-CAROTENE DIOXYGENASE"/>
    <property type="match status" value="1"/>
</dbReference>
<accession>A0A9K3KDC8</accession>
<evidence type="ECO:0000313" key="5">
    <source>
        <dbReference type="EMBL" id="KAG7341214.1"/>
    </source>
</evidence>
<organism evidence="5 6">
    <name type="scientific">Nitzschia inconspicua</name>
    <dbReference type="NCBI Taxonomy" id="303405"/>
    <lineage>
        <taxon>Eukaryota</taxon>
        <taxon>Sar</taxon>
        <taxon>Stramenopiles</taxon>
        <taxon>Ochrophyta</taxon>
        <taxon>Bacillariophyta</taxon>
        <taxon>Bacillariophyceae</taxon>
        <taxon>Bacillariophycidae</taxon>
        <taxon>Bacillariales</taxon>
        <taxon>Bacillariaceae</taxon>
        <taxon>Nitzschia</taxon>
    </lineage>
</organism>
<keyword evidence="6" id="KW-1185">Reference proteome</keyword>
<feature type="binding site" evidence="4">
    <location>
        <position position="683"/>
    </location>
    <ligand>
        <name>Fe cation</name>
        <dbReference type="ChEBI" id="CHEBI:24875"/>
        <note>catalytic</note>
    </ligand>
</feature>
<feature type="binding site" evidence="4">
    <location>
        <position position="354"/>
    </location>
    <ligand>
        <name>Fe cation</name>
        <dbReference type="ChEBI" id="CHEBI:24875"/>
        <note>catalytic</note>
    </ligand>
</feature>
<feature type="binding site" evidence="4">
    <location>
        <position position="479"/>
    </location>
    <ligand>
        <name>Fe cation</name>
        <dbReference type="ChEBI" id="CHEBI:24875"/>
        <note>catalytic</note>
    </ligand>
</feature>
<reference evidence="5" key="1">
    <citation type="journal article" date="2021" name="Sci. Rep.">
        <title>Diploid genomic architecture of Nitzschia inconspicua, an elite biomass production diatom.</title>
        <authorList>
            <person name="Oliver A."/>
            <person name="Podell S."/>
            <person name="Pinowska A."/>
            <person name="Traller J.C."/>
            <person name="Smith S.R."/>
            <person name="McClure R."/>
            <person name="Beliaev A."/>
            <person name="Bohutskyi P."/>
            <person name="Hill E.A."/>
            <person name="Rabines A."/>
            <person name="Zheng H."/>
            <person name="Allen L.Z."/>
            <person name="Kuo A."/>
            <person name="Grigoriev I.V."/>
            <person name="Allen A.E."/>
            <person name="Hazlebeck D."/>
            <person name="Allen E.E."/>
        </authorList>
    </citation>
    <scope>NUCLEOTIDE SEQUENCE</scope>
    <source>
        <strain evidence="5">Hildebrandi</strain>
    </source>
</reference>
<dbReference type="InterPro" id="IPR004294">
    <property type="entry name" value="Carotenoid_Oase"/>
</dbReference>
<dbReference type="Pfam" id="PF03055">
    <property type="entry name" value="RPE65"/>
    <property type="match status" value="1"/>
</dbReference>
<keyword evidence="3 4" id="KW-0408">Iron</keyword>
<proteinExistence type="inferred from homology"/>
<dbReference type="GO" id="GO:0016121">
    <property type="term" value="P:carotene catabolic process"/>
    <property type="evidence" value="ECO:0007669"/>
    <property type="project" value="TreeGrafter"/>
</dbReference>
<dbReference type="PANTHER" id="PTHR10543:SF138">
    <property type="entry name" value="CAROTENOID OXYGENASE"/>
    <property type="match status" value="1"/>
</dbReference>
<comment type="cofactor">
    <cofactor evidence="4">
        <name>Fe(2+)</name>
        <dbReference type="ChEBI" id="CHEBI:29033"/>
    </cofactor>
    <text evidence="4">Binds 1 Fe(2+) ion per subunit.</text>
</comment>
<dbReference type="Proteomes" id="UP000693970">
    <property type="component" value="Unassembled WGS sequence"/>
</dbReference>
<comment type="similarity">
    <text evidence="1">Belongs to the carotenoid oxygenase family.</text>
</comment>
<feature type="binding site" evidence="4">
    <location>
        <position position="409"/>
    </location>
    <ligand>
        <name>Fe cation</name>
        <dbReference type="ChEBI" id="CHEBI:24875"/>
        <note>catalytic</note>
    </ligand>
</feature>
<protein>
    <submittedName>
        <fullName evidence="5">Lignostilbene-alpha,beta-dioxygenase</fullName>
    </submittedName>
</protein>
<sequence>MKRFLHIQLVVVVTVAASFHGLLVRGFSVLSTSKSTDFRSMLSQTKMVVTVATTFDETFEIQTSNDTITDLEPPSISADQSYWELGPTLLARPEPMPLPPNLFHAMKTGTHPLESQEDLGRGVFVTADWRRAWSNYESPPDNPNLIDPATGNAEYNIDEIEGEIPLDLVGTLYRNGPGLFGRGEERAQHVLDADGLVYSITFPPIEEYANFQRTIRFKSRFVETEAFKEEREVDRFLYRSTFGTGPAAFFDKVPKNGLNGEPVQRSLLSRVVGMGGNVNIKNSANTHVISFGGKLLALFEAGLPHVLDPLTLETIGEDDMGGTLKQGLPVKIGCGTFLQNFMPSSLGGDAHTAHPNVCPKTGNLVGWHWAHQISPESGLVVTLTEWSQKGFEQVKSKTFILPGCELAPHDMALTENYVMLKVNALKMNHAPFLLGIKGPAASLEMDGHSQVTAWIFPRPTAGTQFEHFPVQVPPCFSIHFSHSYEDEVTGNIVSFFSGWPESDAKDFLGAWGGLAPDFRQIPPTFLWRLEIDPRKRECVSLNVAPGSANTCVEHILVHPNFTIRKAENVYGAGSNLIGDSSTPCGYVKCKVESGSPSDALPPGEFNSEVDAYWFGSRYFTTEPLIVPKRCGDPDNEEDAYLLGMVHDAARNRDFLAIFDLGRDLKEGPIAKLWLKSSVPIGLHGCFALDENTSVFC</sequence>
<name>A0A9K3KDC8_9STRA</name>
<comment type="caution">
    <text evidence="5">The sequence shown here is derived from an EMBL/GenBank/DDBJ whole genome shotgun (WGS) entry which is preliminary data.</text>
</comment>
<dbReference type="GO" id="GO:0010436">
    <property type="term" value="F:carotenoid dioxygenase activity"/>
    <property type="evidence" value="ECO:0007669"/>
    <property type="project" value="TreeGrafter"/>
</dbReference>
<gene>
    <name evidence="5" type="ORF">IV203_023165</name>
</gene>
<dbReference type="AlphaFoldDB" id="A0A9K3KDC8"/>
<evidence type="ECO:0000313" key="6">
    <source>
        <dbReference type="Proteomes" id="UP000693970"/>
    </source>
</evidence>
<dbReference type="GO" id="GO:0046872">
    <property type="term" value="F:metal ion binding"/>
    <property type="evidence" value="ECO:0007669"/>
    <property type="project" value="UniProtKB-KW"/>
</dbReference>
<evidence type="ECO:0000256" key="3">
    <source>
        <dbReference type="ARBA" id="ARBA00023004"/>
    </source>
</evidence>
<reference evidence="5" key="2">
    <citation type="submission" date="2021-04" db="EMBL/GenBank/DDBJ databases">
        <authorList>
            <person name="Podell S."/>
        </authorList>
    </citation>
    <scope>NUCLEOTIDE SEQUENCE</scope>
    <source>
        <strain evidence="5">Hildebrandi</strain>
    </source>
</reference>
<evidence type="ECO:0000256" key="4">
    <source>
        <dbReference type="PIRSR" id="PIRSR604294-1"/>
    </source>
</evidence>
<dbReference type="EMBL" id="JAGRRH010000026">
    <property type="protein sequence ID" value="KAG7341214.1"/>
    <property type="molecule type" value="Genomic_DNA"/>
</dbReference>
<evidence type="ECO:0000256" key="1">
    <source>
        <dbReference type="ARBA" id="ARBA00006787"/>
    </source>
</evidence>
<dbReference type="OrthoDB" id="37757at2759"/>